<sequence>MIYPPDLTLHMPPIFVFGNNLTYYGQYGKEINVAFNIFSSSEIRVTLIKTNCIQTFKALVTPHYSTCKGHLEFYGVNITVLCTRFTFSFLLSGTDQFANYTADICNKHGCNNRVIEIVSDKNDLSSTYVYGYCWIIMGSIVGGVVFSCVCSHIYYCLKRAKTMRTFQNTNPDDDYDEVETLNYNNAMSDHIANDEELNHDNESSMIESNDTISRNDVVNSDDSSSIKLSSDGYENPYQATNPCNIEIHHYSSIASCNYQNTIIFPPSLSTNTAKKINIAIKYCNK</sequence>
<organism evidence="3 4">
    <name type="scientific">Mytilus edulis</name>
    <name type="common">Blue mussel</name>
    <dbReference type="NCBI Taxonomy" id="6550"/>
    <lineage>
        <taxon>Eukaryota</taxon>
        <taxon>Metazoa</taxon>
        <taxon>Spiralia</taxon>
        <taxon>Lophotrochozoa</taxon>
        <taxon>Mollusca</taxon>
        <taxon>Bivalvia</taxon>
        <taxon>Autobranchia</taxon>
        <taxon>Pteriomorphia</taxon>
        <taxon>Mytilida</taxon>
        <taxon>Mytiloidea</taxon>
        <taxon>Mytilidae</taxon>
        <taxon>Mytilinae</taxon>
        <taxon>Mytilus</taxon>
    </lineage>
</organism>
<evidence type="ECO:0000313" key="3">
    <source>
        <dbReference type="EMBL" id="CAG2195687.1"/>
    </source>
</evidence>
<proteinExistence type="predicted"/>
<comment type="caution">
    <text evidence="3">The sequence shown here is derived from an EMBL/GenBank/DDBJ whole genome shotgun (WGS) entry which is preliminary data.</text>
</comment>
<dbReference type="AlphaFoldDB" id="A0A8S3QGA0"/>
<feature type="compositionally biased region" description="Low complexity" evidence="1">
    <location>
        <begin position="215"/>
        <end position="226"/>
    </location>
</feature>
<feature type="transmembrane region" description="Helical" evidence="2">
    <location>
        <begin position="129"/>
        <end position="157"/>
    </location>
</feature>
<evidence type="ECO:0000313" key="4">
    <source>
        <dbReference type="Proteomes" id="UP000683360"/>
    </source>
</evidence>
<dbReference type="Proteomes" id="UP000683360">
    <property type="component" value="Unassembled WGS sequence"/>
</dbReference>
<reference evidence="3" key="1">
    <citation type="submission" date="2021-03" db="EMBL/GenBank/DDBJ databases">
        <authorList>
            <person name="Bekaert M."/>
        </authorList>
    </citation>
    <scope>NUCLEOTIDE SEQUENCE</scope>
</reference>
<gene>
    <name evidence="3" type="ORF">MEDL_10610</name>
</gene>
<keyword evidence="2" id="KW-0472">Membrane</keyword>
<evidence type="ECO:0000256" key="2">
    <source>
        <dbReference type="SAM" id="Phobius"/>
    </source>
</evidence>
<keyword evidence="2" id="KW-0812">Transmembrane</keyword>
<accession>A0A8S3QGA0</accession>
<evidence type="ECO:0000256" key="1">
    <source>
        <dbReference type="SAM" id="MobiDB-lite"/>
    </source>
</evidence>
<name>A0A8S3QGA0_MYTED</name>
<keyword evidence="4" id="KW-1185">Reference proteome</keyword>
<dbReference type="EMBL" id="CAJPWZ010000527">
    <property type="protein sequence ID" value="CAG2195687.1"/>
    <property type="molecule type" value="Genomic_DNA"/>
</dbReference>
<feature type="compositionally biased region" description="Polar residues" evidence="1">
    <location>
        <begin position="203"/>
        <end position="214"/>
    </location>
</feature>
<protein>
    <submittedName>
        <fullName evidence="3">Uncharacterized protein</fullName>
    </submittedName>
</protein>
<dbReference type="OrthoDB" id="6413693at2759"/>
<keyword evidence="2" id="KW-1133">Transmembrane helix</keyword>
<feature type="region of interest" description="Disordered" evidence="1">
    <location>
        <begin position="201"/>
        <end position="226"/>
    </location>
</feature>